<dbReference type="Proteomes" id="UP001457282">
    <property type="component" value="Unassembled WGS sequence"/>
</dbReference>
<keyword evidence="5 10" id="KW-0560">Oxidoreductase</keyword>
<dbReference type="PANTHER" id="PTHR47947:SF24">
    <property type="entry name" value="ISOFLAVONE 2'-HYDROXYLASE-LIKE"/>
    <property type="match status" value="1"/>
</dbReference>
<keyword evidence="7 10" id="KW-0503">Monooxygenase</keyword>
<dbReference type="InterPro" id="IPR050651">
    <property type="entry name" value="Plant_Cytochrome_P450_Monoox"/>
</dbReference>
<keyword evidence="11" id="KW-1133">Transmembrane helix</keyword>
<dbReference type="InterPro" id="IPR017972">
    <property type="entry name" value="Cyt_P450_CS"/>
</dbReference>
<feature type="binding site" description="axial binding residue" evidence="9">
    <location>
        <position position="445"/>
    </location>
    <ligand>
        <name>heme</name>
        <dbReference type="ChEBI" id="CHEBI:30413"/>
    </ligand>
    <ligandPart>
        <name>Fe</name>
        <dbReference type="ChEBI" id="CHEBI:18248"/>
    </ligandPart>
</feature>
<dbReference type="PANTHER" id="PTHR47947">
    <property type="entry name" value="CYTOCHROME P450 82C3-RELATED"/>
    <property type="match status" value="1"/>
</dbReference>
<dbReference type="PRINTS" id="PR00385">
    <property type="entry name" value="P450"/>
</dbReference>
<dbReference type="Pfam" id="PF00067">
    <property type="entry name" value="p450"/>
    <property type="match status" value="1"/>
</dbReference>
<comment type="subcellular location">
    <subcellularLocation>
        <location evidence="1">Membrane</location>
    </subcellularLocation>
</comment>
<evidence type="ECO:0000256" key="11">
    <source>
        <dbReference type="SAM" id="Phobius"/>
    </source>
</evidence>
<dbReference type="FunFam" id="1.10.630.10:FF:000023">
    <property type="entry name" value="Cytochrome P450 family protein"/>
    <property type="match status" value="1"/>
</dbReference>
<keyword evidence="3 9" id="KW-0349">Heme</keyword>
<dbReference type="GO" id="GO:0016705">
    <property type="term" value="F:oxidoreductase activity, acting on paired donors, with incorporation or reduction of molecular oxygen"/>
    <property type="evidence" value="ECO:0007669"/>
    <property type="project" value="InterPro"/>
</dbReference>
<evidence type="ECO:0000256" key="3">
    <source>
        <dbReference type="ARBA" id="ARBA00022617"/>
    </source>
</evidence>
<dbReference type="InterPro" id="IPR001128">
    <property type="entry name" value="Cyt_P450"/>
</dbReference>
<evidence type="ECO:0000256" key="9">
    <source>
        <dbReference type="PIRSR" id="PIRSR602401-1"/>
    </source>
</evidence>
<dbReference type="GO" id="GO:0005506">
    <property type="term" value="F:iron ion binding"/>
    <property type="evidence" value="ECO:0007669"/>
    <property type="project" value="InterPro"/>
</dbReference>
<dbReference type="Gene3D" id="1.10.630.10">
    <property type="entry name" value="Cytochrome P450"/>
    <property type="match status" value="1"/>
</dbReference>
<reference evidence="12 13" key="1">
    <citation type="journal article" date="2023" name="G3 (Bethesda)">
        <title>A chromosome-length genome assembly and annotation of blackberry (Rubus argutus, cv. 'Hillquist').</title>
        <authorList>
            <person name="Bruna T."/>
            <person name="Aryal R."/>
            <person name="Dudchenko O."/>
            <person name="Sargent D.J."/>
            <person name="Mead D."/>
            <person name="Buti M."/>
            <person name="Cavallini A."/>
            <person name="Hytonen T."/>
            <person name="Andres J."/>
            <person name="Pham M."/>
            <person name="Weisz D."/>
            <person name="Mascagni F."/>
            <person name="Usai G."/>
            <person name="Natali L."/>
            <person name="Bassil N."/>
            <person name="Fernandez G.E."/>
            <person name="Lomsadze A."/>
            <person name="Armour M."/>
            <person name="Olukolu B."/>
            <person name="Poorten T."/>
            <person name="Britton C."/>
            <person name="Davik J."/>
            <person name="Ashrafi H."/>
            <person name="Aiden E.L."/>
            <person name="Borodovsky M."/>
            <person name="Worthington M."/>
        </authorList>
    </citation>
    <scope>NUCLEOTIDE SEQUENCE [LARGE SCALE GENOMIC DNA]</scope>
    <source>
        <strain evidence="12">PI 553951</strain>
    </source>
</reference>
<evidence type="ECO:0000256" key="1">
    <source>
        <dbReference type="ARBA" id="ARBA00004370"/>
    </source>
</evidence>
<evidence type="ECO:0000256" key="6">
    <source>
        <dbReference type="ARBA" id="ARBA00023004"/>
    </source>
</evidence>
<gene>
    <name evidence="12" type="ORF">M0R45_031482</name>
</gene>
<dbReference type="InterPro" id="IPR036396">
    <property type="entry name" value="Cyt_P450_sf"/>
</dbReference>
<dbReference type="SUPFAM" id="SSF48264">
    <property type="entry name" value="Cytochrome P450"/>
    <property type="match status" value="1"/>
</dbReference>
<evidence type="ECO:0000256" key="7">
    <source>
        <dbReference type="ARBA" id="ARBA00023033"/>
    </source>
</evidence>
<dbReference type="PROSITE" id="PS00086">
    <property type="entry name" value="CYTOCHROME_P450"/>
    <property type="match status" value="1"/>
</dbReference>
<comment type="similarity">
    <text evidence="2 10">Belongs to the cytochrome P450 family.</text>
</comment>
<evidence type="ECO:0000256" key="2">
    <source>
        <dbReference type="ARBA" id="ARBA00010617"/>
    </source>
</evidence>
<evidence type="ECO:0000256" key="8">
    <source>
        <dbReference type="ARBA" id="ARBA00023136"/>
    </source>
</evidence>
<dbReference type="CDD" id="cd20653">
    <property type="entry name" value="CYP81"/>
    <property type="match status" value="1"/>
</dbReference>
<feature type="transmembrane region" description="Helical" evidence="11">
    <location>
        <begin position="6"/>
        <end position="23"/>
    </location>
</feature>
<proteinExistence type="inferred from homology"/>
<evidence type="ECO:0000313" key="12">
    <source>
        <dbReference type="EMBL" id="KAK9923047.1"/>
    </source>
</evidence>
<evidence type="ECO:0000313" key="13">
    <source>
        <dbReference type="Proteomes" id="UP001457282"/>
    </source>
</evidence>
<accession>A0AAW1WE88</accession>
<dbReference type="AlphaFoldDB" id="A0AAW1WE88"/>
<dbReference type="InterPro" id="IPR002401">
    <property type="entry name" value="Cyt_P450_E_grp-I"/>
</dbReference>
<keyword evidence="6 9" id="KW-0408">Iron</keyword>
<dbReference type="EMBL" id="JBEDUW010000006">
    <property type="protein sequence ID" value="KAK9923047.1"/>
    <property type="molecule type" value="Genomic_DNA"/>
</dbReference>
<evidence type="ECO:0000256" key="10">
    <source>
        <dbReference type="RuleBase" id="RU000461"/>
    </source>
</evidence>
<keyword evidence="11" id="KW-0812">Transmembrane</keyword>
<keyword evidence="13" id="KW-1185">Reference proteome</keyword>
<dbReference type="GO" id="GO:0016020">
    <property type="term" value="C:membrane"/>
    <property type="evidence" value="ECO:0007669"/>
    <property type="project" value="UniProtKB-SubCell"/>
</dbReference>
<name>A0AAW1WE88_RUBAR</name>
<protein>
    <submittedName>
        <fullName evidence="12">Uncharacterized protein</fullName>
    </submittedName>
</protein>
<dbReference type="GO" id="GO:0004497">
    <property type="term" value="F:monooxygenase activity"/>
    <property type="evidence" value="ECO:0007669"/>
    <property type="project" value="UniProtKB-KW"/>
</dbReference>
<comment type="caution">
    <text evidence="12">The sequence shown here is derived from an EMBL/GenBank/DDBJ whole genome shotgun (WGS) entry which is preliminary data.</text>
</comment>
<keyword evidence="4 9" id="KW-0479">Metal-binding</keyword>
<sequence length="507" mass="57380">MEGIFFYTSLSIFVCLLVTFELFRQSKRRRYPNLPPSPSLSLPILGHLYLLNTPIHRTFHRLSQKHGPVFSLWFGSRRVVIVASSSAVQECFTKNDITLANRPPSLLNKYLGYNHTSIGASPYGDHWRNIRRISTVEVLSTGRLNSFSEVRKNEVKHLLHKLSQSTRGENRFTKVELKSLFNEMTFNNIMRMVAGKRYVGDHVSDKEEGKEFIEIMDETFSYSGGTNPGEFIPFFNWFGGGGGYERKLKKLGKRADVFLQGLIDEHRNKSPSEGRTTMIDHLLSQQESQPEYYTDEIIKALILSLLLAGTDTSAVTVEWAMSNLVNHPHALKKARAELDAQIGEERLVEEADLPKLTYLQNIISETLRLYPAAPMLLPHFSSNDCVVSGFNIPQDTLLLVNAWAIHRDPKLWDEPESFKPERFEGGGKDSAAHKLMPFGLGRRSCPGASLAQREVGLALASLIQSFEWERVNEKVVDMTEGTGLTMPKLVPLEAMCKPRSFLNKILH</sequence>
<dbReference type="GO" id="GO:0020037">
    <property type="term" value="F:heme binding"/>
    <property type="evidence" value="ECO:0007669"/>
    <property type="project" value="InterPro"/>
</dbReference>
<keyword evidence="8 11" id="KW-0472">Membrane</keyword>
<organism evidence="12 13">
    <name type="scientific">Rubus argutus</name>
    <name type="common">Southern blackberry</name>
    <dbReference type="NCBI Taxonomy" id="59490"/>
    <lineage>
        <taxon>Eukaryota</taxon>
        <taxon>Viridiplantae</taxon>
        <taxon>Streptophyta</taxon>
        <taxon>Embryophyta</taxon>
        <taxon>Tracheophyta</taxon>
        <taxon>Spermatophyta</taxon>
        <taxon>Magnoliopsida</taxon>
        <taxon>eudicotyledons</taxon>
        <taxon>Gunneridae</taxon>
        <taxon>Pentapetalae</taxon>
        <taxon>rosids</taxon>
        <taxon>fabids</taxon>
        <taxon>Rosales</taxon>
        <taxon>Rosaceae</taxon>
        <taxon>Rosoideae</taxon>
        <taxon>Rosoideae incertae sedis</taxon>
        <taxon>Rubus</taxon>
    </lineage>
</organism>
<comment type="cofactor">
    <cofactor evidence="9">
        <name>heme</name>
        <dbReference type="ChEBI" id="CHEBI:30413"/>
    </cofactor>
</comment>
<evidence type="ECO:0000256" key="4">
    <source>
        <dbReference type="ARBA" id="ARBA00022723"/>
    </source>
</evidence>
<evidence type="ECO:0000256" key="5">
    <source>
        <dbReference type="ARBA" id="ARBA00023002"/>
    </source>
</evidence>
<dbReference type="PRINTS" id="PR00463">
    <property type="entry name" value="EP450I"/>
</dbReference>